<dbReference type="InterPro" id="IPR036227">
    <property type="entry name" value="Ribosomal_uL15/eL18_sf"/>
</dbReference>
<dbReference type="PROSITE" id="PS00475">
    <property type="entry name" value="RIBOSOMAL_L15"/>
    <property type="match status" value="1"/>
</dbReference>
<comment type="function">
    <text evidence="4">Binds to the 23S rRNA.</text>
</comment>
<dbReference type="PANTHER" id="PTHR12934">
    <property type="entry name" value="50S RIBOSOMAL PROTEIN L15"/>
    <property type="match status" value="1"/>
</dbReference>
<dbReference type="InterPro" id="IPR001196">
    <property type="entry name" value="Ribosomal_uL15_CS"/>
</dbReference>
<dbReference type="PANTHER" id="PTHR12934:SF11">
    <property type="entry name" value="LARGE RIBOSOMAL SUBUNIT PROTEIN UL15M"/>
    <property type="match status" value="1"/>
</dbReference>
<comment type="caution">
    <text evidence="8">The sequence shown here is derived from an EMBL/GenBank/DDBJ whole genome shotgun (WGS) entry which is preliminary data.</text>
</comment>
<dbReference type="SUPFAM" id="SSF52080">
    <property type="entry name" value="Ribosomal proteins L15p and L18e"/>
    <property type="match status" value="1"/>
</dbReference>
<evidence type="ECO:0000313" key="9">
    <source>
        <dbReference type="EMBL" id="MBE1203954.1"/>
    </source>
</evidence>
<name>A0A8E2BG73_9HYPH</name>
<evidence type="ECO:0000256" key="5">
    <source>
        <dbReference type="RuleBase" id="RU003888"/>
    </source>
</evidence>
<dbReference type="EMBL" id="JACHGI010000033">
    <property type="protein sequence ID" value="MBB6470499.1"/>
    <property type="molecule type" value="Genomic_DNA"/>
</dbReference>
<comment type="similarity">
    <text evidence="1 4 5">Belongs to the universal ribosomal protein uL15 family.</text>
</comment>
<dbReference type="AlphaFoldDB" id="A0A8E2BG73"/>
<feature type="compositionally biased region" description="Gly residues" evidence="6">
    <location>
        <begin position="21"/>
        <end position="35"/>
    </location>
</feature>
<comment type="subunit">
    <text evidence="4">Part of the 50S ribosomal subunit.</text>
</comment>
<dbReference type="GO" id="GO:0003735">
    <property type="term" value="F:structural constituent of ribosome"/>
    <property type="evidence" value="ECO:0007669"/>
    <property type="project" value="InterPro"/>
</dbReference>
<dbReference type="Proteomes" id="UP000532373">
    <property type="component" value="Unassembled WGS sequence"/>
</dbReference>
<dbReference type="RefSeq" id="WP_184774723.1">
    <property type="nucleotide sequence ID" value="NZ_JACHGI010000033.1"/>
</dbReference>
<sequence length="157" mass="16441">MKLNDLRDNAGATHSKKRLGRGIGSGTGKTGGRGVKGQKARSGVAINGFEGGQMPLYRRLPKRGFTNIFAKSYNTVSLARIQVAIDAKKLDAKETVTAEALVKAGVIRRVKDGVRILGDGELKAKVAFDVAGASKPAIEKIEKAGGSVKLPEVAAAE</sequence>
<organism evidence="8 10">
    <name type="scientific">Aminobacter carboxidus</name>
    <dbReference type="NCBI Taxonomy" id="376165"/>
    <lineage>
        <taxon>Bacteria</taxon>
        <taxon>Pseudomonadati</taxon>
        <taxon>Pseudomonadota</taxon>
        <taxon>Alphaproteobacteria</taxon>
        <taxon>Hyphomicrobiales</taxon>
        <taxon>Phyllobacteriaceae</taxon>
        <taxon>Aminobacter</taxon>
    </lineage>
</organism>
<protein>
    <recommendedName>
        <fullName evidence="4">Large ribosomal subunit protein uL15</fullName>
    </recommendedName>
</protein>
<dbReference type="HAMAP" id="MF_01341">
    <property type="entry name" value="Ribosomal_uL15"/>
    <property type="match status" value="1"/>
</dbReference>
<feature type="region of interest" description="Disordered" evidence="6">
    <location>
        <begin position="1"/>
        <end position="39"/>
    </location>
</feature>
<dbReference type="InterPro" id="IPR005749">
    <property type="entry name" value="Ribosomal_uL15_bac-type"/>
</dbReference>
<evidence type="ECO:0000313" key="11">
    <source>
        <dbReference type="Proteomes" id="UP000598227"/>
    </source>
</evidence>
<reference evidence="8 10" key="1">
    <citation type="submission" date="2020-08" db="EMBL/GenBank/DDBJ databases">
        <title>Genomic Encyclopedia of Type Strains, Phase IV (KMG-IV): sequencing the most valuable type-strain genomes for metagenomic binning, comparative biology and taxonomic classification.</title>
        <authorList>
            <person name="Goeker M."/>
        </authorList>
    </citation>
    <scope>NUCLEOTIDE SEQUENCE [LARGE SCALE GENOMIC DNA]</scope>
    <source>
        <strain evidence="8 10">DSM 17454</strain>
    </source>
</reference>
<keyword evidence="3 4" id="KW-0687">Ribonucleoprotein</keyword>
<dbReference type="EMBL" id="JACZEP010000001">
    <property type="protein sequence ID" value="MBE1203954.1"/>
    <property type="molecule type" value="Genomic_DNA"/>
</dbReference>
<evidence type="ECO:0000256" key="6">
    <source>
        <dbReference type="SAM" id="MobiDB-lite"/>
    </source>
</evidence>
<feature type="domain" description="Large ribosomal subunit protein uL15/eL18" evidence="7">
    <location>
        <begin position="75"/>
        <end position="148"/>
    </location>
</feature>
<evidence type="ECO:0000313" key="10">
    <source>
        <dbReference type="Proteomes" id="UP000532373"/>
    </source>
</evidence>
<dbReference type="Proteomes" id="UP000598227">
    <property type="component" value="Unassembled WGS sequence"/>
</dbReference>
<dbReference type="GO" id="GO:0022625">
    <property type="term" value="C:cytosolic large ribosomal subunit"/>
    <property type="evidence" value="ECO:0007669"/>
    <property type="project" value="TreeGrafter"/>
</dbReference>
<dbReference type="InterPro" id="IPR021131">
    <property type="entry name" value="Ribosomal_uL15/eL18"/>
</dbReference>
<proteinExistence type="inferred from homology"/>
<dbReference type="Gene3D" id="3.100.10.10">
    <property type="match status" value="1"/>
</dbReference>
<evidence type="ECO:0000256" key="2">
    <source>
        <dbReference type="ARBA" id="ARBA00022980"/>
    </source>
</evidence>
<dbReference type="GO" id="GO:0006412">
    <property type="term" value="P:translation"/>
    <property type="evidence" value="ECO:0007669"/>
    <property type="project" value="UniProtKB-UniRule"/>
</dbReference>
<dbReference type="NCBIfam" id="TIGR01071">
    <property type="entry name" value="rplO_bact"/>
    <property type="match status" value="1"/>
</dbReference>
<dbReference type="GO" id="GO:0019843">
    <property type="term" value="F:rRNA binding"/>
    <property type="evidence" value="ECO:0007669"/>
    <property type="project" value="UniProtKB-UniRule"/>
</dbReference>
<keyword evidence="2 4" id="KW-0689">Ribosomal protein</keyword>
<keyword evidence="4" id="KW-0699">rRNA-binding</keyword>
<evidence type="ECO:0000256" key="3">
    <source>
        <dbReference type="ARBA" id="ARBA00023274"/>
    </source>
</evidence>
<gene>
    <name evidence="4" type="primary">rplO</name>
    <name evidence="8" type="ORF">HNQ96_006398</name>
    <name evidence="9" type="ORF">IHE39_06615</name>
</gene>
<keyword evidence="11" id="KW-1185">Reference proteome</keyword>
<evidence type="ECO:0000313" key="8">
    <source>
        <dbReference type="EMBL" id="MBB6470499.1"/>
    </source>
</evidence>
<evidence type="ECO:0000256" key="4">
    <source>
        <dbReference type="HAMAP-Rule" id="MF_01341"/>
    </source>
</evidence>
<evidence type="ECO:0000259" key="7">
    <source>
        <dbReference type="Pfam" id="PF00828"/>
    </source>
</evidence>
<accession>A0A8E2BG73</accession>
<keyword evidence="4" id="KW-0694">RNA-binding</keyword>
<dbReference type="InterPro" id="IPR030878">
    <property type="entry name" value="Ribosomal_uL15"/>
</dbReference>
<reference evidence="9 11" key="2">
    <citation type="submission" date="2020-09" db="EMBL/GenBank/DDBJ databases">
        <title>Draft Genome Sequence of Aminobacter carboxidus type strain DSM 1086, a soil Gram-negative carboxydobacterium.</title>
        <authorList>
            <person name="Turrini P."/>
            <person name="Tescari M."/>
            <person name="Artuso I."/>
            <person name="Lugli G.A."/>
            <person name="Frangipani E."/>
            <person name="Ventura M."/>
            <person name="Visca P."/>
        </authorList>
    </citation>
    <scope>NUCLEOTIDE SEQUENCE [LARGE SCALE GENOMIC DNA]</scope>
    <source>
        <strain evidence="9 11">DSM 1086</strain>
    </source>
</reference>
<evidence type="ECO:0000256" key="1">
    <source>
        <dbReference type="ARBA" id="ARBA00007320"/>
    </source>
</evidence>
<dbReference type="Pfam" id="PF00828">
    <property type="entry name" value="Ribosomal_L27A"/>
    <property type="match status" value="1"/>
</dbReference>